<dbReference type="PANTHER" id="PTHR45947">
    <property type="entry name" value="SULFOQUINOVOSYL TRANSFERASE SQD2"/>
    <property type="match status" value="1"/>
</dbReference>
<evidence type="ECO:0000256" key="1">
    <source>
        <dbReference type="ARBA" id="ARBA00022676"/>
    </source>
</evidence>
<sequence>MRIVHVANFYSPRSGGIRTAMHAMAGQYLSRGHEPVLVVPGKRDGVSLVGSIRVVSLAAPRVPFSGGYRAVIQPGKMRGLLETLAPDRLEVSDRTTLAGLGDWAREAGVPSLMMLHERVDGVLRSWIPGAAAGGQAAALGAAVAPALADRYNLATLTRFDRLVTTTQFAAGEVERLAARTRSATLPPLYRVPLGVDLERFRPDRYSEEARAQYAPPGTALIVLASRQSAEKRPDLAIDAAAQLMRDGRPVRLVVAGSGPLLQKMRRRAGAAGLPHRFLSFIPDRDRLATLLTCADVVVAPGPIETFGLAALEALASGTPVVCSSSSALPEVVGTAGAAAAPDAAALALALHEVLDRDVDERRKAARARAELFPWSATGDAMIELHSRKAFDLTPDPALPDLPRLERARPAPEATDPTDPIHVGPAGRR</sequence>
<feature type="domain" description="Glycosyl transferase family 1" evidence="4">
    <location>
        <begin position="208"/>
        <end position="367"/>
    </location>
</feature>
<dbReference type="InterPro" id="IPR050194">
    <property type="entry name" value="Glycosyltransferase_grp1"/>
</dbReference>
<dbReference type="Gene3D" id="3.40.50.2000">
    <property type="entry name" value="Glycogen Phosphorylase B"/>
    <property type="match status" value="2"/>
</dbReference>
<evidence type="ECO:0000313" key="6">
    <source>
        <dbReference type="EMBL" id="GAA4695581.1"/>
    </source>
</evidence>
<dbReference type="Pfam" id="PF00534">
    <property type="entry name" value="Glycos_transf_1"/>
    <property type="match status" value="1"/>
</dbReference>
<dbReference type="EMBL" id="BAABHM010000007">
    <property type="protein sequence ID" value="GAA4695581.1"/>
    <property type="molecule type" value="Genomic_DNA"/>
</dbReference>
<feature type="region of interest" description="Disordered" evidence="3">
    <location>
        <begin position="393"/>
        <end position="428"/>
    </location>
</feature>
<dbReference type="RefSeq" id="WP_253870840.1">
    <property type="nucleotide sequence ID" value="NZ_BAABHM010000007.1"/>
</dbReference>
<proteinExistence type="predicted"/>
<organism evidence="6 7">
    <name type="scientific">Promicromonospora umidemergens</name>
    <dbReference type="NCBI Taxonomy" id="629679"/>
    <lineage>
        <taxon>Bacteria</taxon>
        <taxon>Bacillati</taxon>
        <taxon>Actinomycetota</taxon>
        <taxon>Actinomycetes</taxon>
        <taxon>Micrococcales</taxon>
        <taxon>Promicromonosporaceae</taxon>
        <taxon>Promicromonospora</taxon>
    </lineage>
</organism>
<evidence type="ECO:0000256" key="2">
    <source>
        <dbReference type="ARBA" id="ARBA00022679"/>
    </source>
</evidence>
<evidence type="ECO:0000256" key="3">
    <source>
        <dbReference type="SAM" id="MobiDB-lite"/>
    </source>
</evidence>
<protein>
    <submittedName>
        <fullName evidence="6">Glycosyltransferase family 1 protein</fullName>
    </submittedName>
</protein>
<evidence type="ECO:0000259" key="5">
    <source>
        <dbReference type="Pfam" id="PF13579"/>
    </source>
</evidence>
<evidence type="ECO:0000259" key="4">
    <source>
        <dbReference type="Pfam" id="PF00534"/>
    </source>
</evidence>
<name>A0ABP8WX10_9MICO</name>
<evidence type="ECO:0000313" key="7">
    <source>
        <dbReference type="Proteomes" id="UP001500843"/>
    </source>
</evidence>
<dbReference type="PANTHER" id="PTHR45947:SF13">
    <property type="entry name" value="TRANSFERASE"/>
    <property type="match status" value="1"/>
</dbReference>
<dbReference type="Pfam" id="PF13579">
    <property type="entry name" value="Glyco_trans_4_4"/>
    <property type="match status" value="1"/>
</dbReference>
<keyword evidence="1" id="KW-0328">Glycosyltransferase</keyword>
<dbReference type="SUPFAM" id="SSF53756">
    <property type="entry name" value="UDP-Glycosyltransferase/glycogen phosphorylase"/>
    <property type="match status" value="1"/>
</dbReference>
<gene>
    <name evidence="6" type="ORF">GCM10023198_14370</name>
</gene>
<keyword evidence="2" id="KW-0808">Transferase</keyword>
<dbReference type="InterPro" id="IPR028098">
    <property type="entry name" value="Glyco_trans_4-like_N"/>
</dbReference>
<dbReference type="Proteomes" id="UP001500843">
    <property type="component" value="Unassembled WGS sequence"/>
</dbReference>
<comment type="caution">
    <text evidence="6">The sequence shown here is derived from an EMBL/GenBank/DDBJ whole genome shotgun (WGS) entry which is preliminary data.</text>
</comment>
<keyword evidence="7" id="KW-1185">Reference proteome</keyword>
<reference evidence="7" key="1">
    <citation type="journal article" date="2019" name="Int. J. Syst. Evol. Microbiol.">
        <title>The Global Catalogue of Microorganisms (GCM) 10K type strain sequencing project: providing services to taxonomists for standard genome sequencing and annotation.</title>
        <authorList>
            <consortium name="The Broad Institute Genomics Platform"/>
            <consortium name="The Broad Institute Genome Sequencing Center for Infectious Disease"/>
            <person name="Wu L."/>
            <person name="Ma J."/>
        </authorList>
    </citation>
    <scope>NUCLEOTIDE SEQUENCE [LARGE SCALE GENOMIC DNA]</scope>
    <source>
        <strain evidence="7">JCM 17975</strain>
    </source>
</reference>
<dbReference type="InterPro" id="IPR001296">
    <property type="entry name" value="Glyco_trans_1"/>
</dbReference>
<feature type="domain" description="Glycosyltransferase subfamily 4-like N-terminal" evidence="5">
    <location>
        <begin position="15"/>
        <end position="184"/>
    </location>
</feature>
<accession>A0ABP8WX10</accession>